<sequence length="86" mass="9164">MKFIALITMIMSVAVMTGADGTDTRIIGHACTLPDSFVCGKLASHNNGIPFAYWCNSARKITEYDDCDCDTCCVGASIDIPAAHCV</sequence>
<keyword evidence="1" id="KW-0732">Signal</keyword>
<proteinExistence type="predicted"/>
<organism evidence="2 3">
    <name type="scientific">Rhizopogon vinicolor AM-OR11-026</name>
    <dbReference type="NCBI Taxonomy" id="1314800"/>
    <lineage>
        <taxon>Eukaryota</taxon>
        <taxon>Fungi</taxon>
        <taxon>Dikarya</taxon>
        <taxon>Basidiomycota</taxon>
        <taxon>Agaricomycotina</taxon>
        <taxon>Agaricomycetes</taxon>
        <taxon>Agaricomycetidae</taxon>
        <taxon>Boletales</taxon>
        <taxon>Suillineae</taxon>
        <taxon>Rhizopogonaceae</taxon>
        <taxon>Rhizopogon</taxon>
    </lineage>
</organism>
<gene>
    <name evidence="2" type="ORF">K503DRAFT_773201</name>
</gene>
<accession>A0A1B7MSZ6</accession>
<reference evidence="2 3" key="1">
    <citation type="submission" date="2016-06" db="EMBL/GenBank/DDBJ databases">
        <title>Comparative genomics of the ectomycorrhizal sister species Rhizopogon vinicolor and Rhizopogon vesiculosus (Basidiomycota: Boletales) reveals a divergence of the mating type B locus.</title>
        <authorList>
            <consortium name="DOE Joint Genome Institute"/>
            <person name="Mujic A.B."/>
            <person name="Kuo A."/>
            <person name="Tritt A."/>
            <person name="Lipzen A."/>
            <person name="Chen C."/>
            <person name="Johnson J."/>
            <person name="Sharma A."/>
            <person name="Barry K."/>
            <person name="Grigoriev I.V."/>
            <person name="Spatafora J.W."/>
        </authorList>
    </citation>
    <scope>NUCLEOTIDE SEQUENCE [LARGE SCALE GENOMIC DNA]</scope>
    <source>
        <strain evidence="2 3">AM-OR11-026</strain>
    </source>
</reference>
<dbReference type="EMBL" id="KV448475">
    <property type="protein sequence ID" value="OAX35711.1"/>
    <property type="molecule type" value="Genomic_DNA"/>
</dbReference>
<dbReference type="Proteomes" id="UP000092154">
    <property type="component" value="Unassembled WGS sequence"/>
</dbReference>
<evidence type="ECO:0000313" key="2">
    <source>
        <dbReference type="EMBL" id="OAX35711.1"/>
    </source>
</evidence>
<feature type="signal peptide" evidence="1">
    <location>
        <begin position="1"/>
        <end position="21"/>
    </location>
</feature>
<evidence type="ECO:0000256" key="1">
    <source>
        <dbReference type="SAM" id="SignalP"/>
    </source>
</evidence>
<protein>
    <submittedName>
        <fullName evidence="2">Uncharacterized protein</fullName>
    </submittedName>
</protein>
<evidence type="ECO:0000313" key="3">
    <source>
        <dbReference type="Proteomes" id="UP000092154"/>
    </source>
</evidence>
<feature type="chain" id="PRO_5008597532" evidence="1">
    <location>
        <begin position="22"/>
        <end position="86"/>
    </location>
</feature>
<keyword evidence="3" id="KW-1185">Reference proteome</keyword>
<dbReference type="InParanoid" id="A0A1B7MSZ6"/>
<dbReference type="AlphaFoldDB" id="A0A1B7MSZ6"/>
<name>A0A1B7MSZ6_9AGAM</name>